<protein>
    <submittedName>
        <fullName evidence="2">GCN5-related N-acetyltransferase</fullName>
    </submittedName>
</protein>
<dbReference type="SUPFAM" id="SSF55729">
    <property type="entry name" value="Acyl-CoA N-acyltransferases (Nat)"/>
    <property type="match status" value="1"/>
</dbReference>
<dbReference type="GO" id="GO:0016747">
    <property type="term" value="F:acyltransferase activity, transferring groups other than amino-acyl groups"/>
    <property type="evidence" value="ECO:0007669"/>
    <property type="project" value="InterPro"/>
</dbReference>
<dbReference type="KEGG" id="minf:MESINF_1612"/>
<keyword evidence="3" id="KW-1185">Reference proteome</keyword>
<reference evidence="2 3" key="1">
    <citation type="submission" date="2017-01" db="EMBL/GenBank/DDBJ databases">
        <authorList>
            <person name="Erauso G."/>
        </authorList>
    </citation>
    <scope>NUCLEOTIDE SEQUENCE [LARGE SCALE GENOMIC DNA]</scope>
    <source>
        <strain evidence="2">MESINF1</strain>
    </source>
</reference>
<evidence type="ECO:0000313" key="3">
    <source>
        <dbReference type="Proteomes" id="UP000250796"/>
    </source>
</evidence>
<evidence type="ECO:0000313" key="2">
    <source>
        <dbReference type="EMBL" id="SSC13056.1"/>
    </source>
</evidence>
<name>A0A7Z7PR23_9BACT</name>
<accession>A0A7Z7PR23</accession>
<dbReference type="Proteomes" id="UP000250796">
    <property type="component" value="Chromosome MESINF"/>
</dbReference>
<dbReference type="AlphaFoldDB" id="A0A7Z7PR23"/>
<organism evidence="2 3">
    <name type="scientific">Mesotoga infera</name>
    <dbReference type="NCBI Taxonomy" id="1236046"/>
    <lineage>
        <taxon>Bacteria</taxon>
        <taxon>Thermotogati</taxon>
        <taxon>Thermotogota</taxon>
        <taxon>Thermotogae</taxon>
        <taxon>Kosmotogales</taxon>
        <taxon>Kosmotogaceae</taxon>
        <taxon>Mesotoga</taxon>
    </lineage>
</organism>
<evidence type="ECO:0000259" key="1">
    <source>
        <dbReference type="PROSITE" id="PS51186"/>
    </source>
</evidence>
<proteinExistence type="predicted"/>
<dbReference type="CDD" id="cd04301">
    <property type="entry name" value="NAT_SF"/>
    <property type="match status" value="1"/>
</dbReference>
<keyword evidence="2" id="KW-0808">Transferase</keyword>
<dbReference type="Pfam" id="PF13527">
    <property type="entry name" value="Acetyltransf_9"/>
    <property type="match status" value="1"/>
</dbReference>
<dbReference type="InterPro" id="IPR016181">
    <property type="entry name" value="Acyl_CoA_acyltransferase"/>
</dbReference>
<dbReference type="Gene3D" id="3.40.630.30">
    <property type="match status" value="1"/>
</dbReference>
<feature type="domain" description="N-acetyltransferase" evidence="1">
    <location>
        <begin position="12"/>
        <end position="178"/>
    </location>
</feature>
<dbReference type="InterPro" id="IPR000182">
    <property type="entry name" value="GNAT_dom"/>
</dbReference>
<sequence length="334" mass="37528">MWFLIIDSMLSEVIALSDPVVARKEDIPAMIKLSSQVFKTDMGGCFPLLFSPENVENMTVVREAGRPVTMVGMLPKEISVFGHRLKAGLIGAVCTHPDYRGRDYGAKALAMSEKMAIEKGISLFIISGKRGLYNRFGAVEPDGFYKLKVLPGKASRVKEASEEDLSKIAWLYMGRSVRYFRDLSQFRRVFATGRVMVRAAKTFISDKAYVTVIKFRGSNYIVEHAGCESDVIEAARGYLQLSGEKECVLVLDGLFLSQEREKTDFEGTMKVISIENFLDQLEGYYREVMTDGEFEAFREKASKMTPAEFTRLVLLESNIKGSPIPLPVYGFDYI</sequence>
<dbReference type="EMBL" id="LS974202">
    <property type="protein sequence ID" value="SSC13056.1"/>
    <property type="molecule type" value="Genomic_DNA"/>
</dbReference>
<dbReference type="PROSITE" id="PS51186">
    <property type="entry name" value="GNAT"/>
    <property type="match status" value="1"/>
</dbReference>
<gene>
    <name evidence="2" type="ORF">MESINF_1612</name>
</gene>